<proteinExistence type="inferred from homology"/>
<accession>A0A1S1NL25</accession>
<keyword evidence="4" id="KW-0812">Transmembrane</keyword>
<protein>
    <recommendedName>
        <fullName evidence="9">Siderophore export accessory protein MmpS5</fullName>
    </recommendedName>
</protein>
<evidence type="ECO:0000256" key="5">
    <source>
        <dbReference type="ARBA" id="ARBA00022989"/>
    </source>
</evidence>
<comment type="similarity">
    <text evidence="2">Belongs to the MmpS family.</text>
</comment>
<dbReference type="InterPro" id="IPR008693">
    <property type="entry name" value="MmpS"/>
</dbReference>
<dbReference type="Pfam" id="PF05423">
    <property type="entry name" value="Mycobact_memb"/>
    <property type="match status" value="1"/>
</dbReference>
<keyword evidence="5" id="KW-1133">Transmembrane helix</keyword>
<evidence type="ECO:0008006" key="9">
    <source>
        <dbReference type="Google" id="ProtNLM"/>
    </source>
</evidence>
<evidence type="ECO:0000256" key="1">
    <source>
        <dbReference type="ARBA" id="ARBA00004236"/>
    </source>
</evidence>
<dbReference type="AlphaFoldDB" id="A0A1S1NL25"/>
<evidence type="ECO:0000313" key="7">
    <source>
        <dbReference type="EMBL" id="OHV04600.1"/>
    </source>
</evidence>
<evidence type="ECO:0000313" key="8">
    <source>
        <dbReference type="Proteomes" id="UP000179734"/>
    </source>
</evidence>
<keyword evidence="3" id="KW-1003">Cell membrane</keyword>
<dbReference type="InterPro" id="IPR038468">
    <property type="entry name" value="MmpS_C"/>
</dbReference>
<gene>
    <name evidence="7" type="ORF">BKN37_09170</name>
</gene>
<reference evidence="7 8" key="1">
    <citation type="submission" date="2016-10" db="EMBL/GenBank/DDBJ databases">
        <title>Genome sequence of Mycobacterium talmonii.</title>
        <authorList>
            <person name="Greninger A.L."/>
            <person name="Elliott B."/>
            <person name="Vasireddy S."/>
            <person name="Vasireddy R."/>
        </authorList>
    </citation>
    <scope>NUCLEOTIDE SEQUENCE [LARGE SCALE GENOMIC DNA]</scope>
    <source>
        <strain evidence="8">NE-TNMC-100812</strain>
    </source>
</reference>
<evidence type="ECO:0000256" key="4">
    <source>
        <dbReference type="ARBA" id="ARBA00022692"/>
    </source>
</evidence>
<comment type="subcellular location">
    <subcellularLocation>
        <location evidence="1">Cell membrane</location>
    </subcellularLocation>
</comment>
<sequence length="152" mass="15953">MSTPPKRRRVRSIARKLWLPVAILVVLAFVAFGVSRVRSMSEAISYPPATDTIAPTVVPINPKNVTYQVFGDLGGAGKVVYADLDGAPIEVALTSLPWSYTETTTSPAVTLSLVTQVDGSSVGCRILVNGEVRDERTVAHAAAAAACTVTAA</sequence>
<organism evidence="7 8">
    <name type="scientific">Mycobacterium talmoniae</name>
    <dbReference type="NCBI Taxonomy" id="1858794"/>
    <lineage>
        <taxon>Bacteria</taxon>
        <taxon>Bacillati</taxon>
        <taxon>Actinomycetota</taxon>
        <taxon>Actinomycetes</taxon>
        <taxon>Mycobacteriales</taxon>
        <taxon>Mycobacteriaceae</taxon>
        <taxon>Mycobacterium</taxon>
    </lineage>
</organism>
<evidence type="ECO:0000256" key="3">
    <source>
        <dbReference type="ARBA" id="ARBA00022475"/>
    </source>
</evidence>
<name>A0A1S1NL25_9MYCO</name>
<keyword evidence="8" id="KW-1185">Reference proteome</keyword>
<evidence type="ECO:0000256" key="6">
    <source>
        <dbReference type="ARBA" id="ARBA00023136"/>
    </source>
</evidence>
<dbReference type="Gene3D" id="2.60.40.2880">
    <property type="entry name" value="MmpS1-5, C-terminal soluble domain"/>
    <property type="match status" value="1"/>
</dbReference>
<dbReference type="GO" id="GO:0005886">
    <property type="term" value="C:plasma membrane"/>
    <property type="evidence" value="ECO:0007669"/>
    <property type="project" value="UniProtKB-SubCell"/>
</dbReference>
<evidence type="ECO:0000256" key="2">
    <source>
        <dbReference type="ARBA" id="ARBA00007531"/>
    </source>
</evidence>
<dbReference type="Proteomes" id="UP000179734">
    <property type="component" value="Unassembled WGS sequence"/>
</dbReference>
<comment type="caution">
    <text evidence="7">The sequence shown here is derived from an EMBL/GenBank/DDBJ whole genome shotgun (WGS) entry which is preliminary data.</text>
</comment>
<keyword evidence="6" id="KW-0472">Membrane</keyword>
<dbReference type="EMBL" id="MLQM01000035">
    <property type="protein sequence ID" value="OHV04600.1"/>
    <property type="molecule type" value="Genomic_DNA"/>
</dbReference>